<feature type="transmembrane region" description="Helical" evidence="1">
    <location>
        <begin position="677"/>
        <end position="701"/>
    </location>
</feature>
<protein>
    <recommendedName>
        <fullName evidence="2">Heterokaryon incompatibility domain-containing protein</fullName>
    </recommendedName>
</protein>
<keyword evidence="1" id="KW-0812">Transmembrane</keyword>
<gene>
    <name evidence="3" type="ORF">JMJ35_003074</name>
</gene>
<feature type="transmembrane region" description="Helical" evidence="1">
    <location>
        <begin position="250"/>
        <end position="277"/>
    </location>
</feature>
<organism evidence="3 4">
    <name type="scientific">Cladonia borealis</name>
    <dbReference type="NCBI Taxonomy" id="184061"/>
    <lineage>
        <taxon>Eukaryota</taxon>
        <taxon>Fungi</taxon>
        <taxon>Dikarya</taxon>
        <taxon>Ascomycota</taxon>
        <taxon>Pezizomycotina</taxon>
        <taxon>Lecanoromycetes</taxon>
        <taxon>OSLEUM clade</taxon>
        <taxon>Lecanoromycetidae</taxon>
        <taxon>Lecanorales</taxon>
        <taxon>Lecanorineae</taxon>
        <taxon>Cladoniaceae</taxon>
        <taxon>Cladonia</taxon>
    </lineage>
</organism>
<feature type="domain" description="Heterokaryon incompatibility" evidence="2">
    <location>
        <begin position="165"/>
        <end position="310"/>
    </location>
</feature>
<evidence type="ECO:0000313" key="4">
    <source>
        <dbReference type="Proteomes" id="UP001166286"/>
    </source>
</evidence>
<proteinExistence type="predicted"/>
<dbReference type="EMBL" id="JAFEKC020000005">
    <property type="protein sequence ID" value="KAK0514457.1"/>
    <property type="molecule type" value="Genomic_DNA"/>
</dbReference>
<keyword evidence="4" id="KW-1185">Reference proteome</keyword>
<evidence type="ECO:0000259" key="2">
    <source>
        <dbReference type="Pfam" id="PF06985"/>
    </source>
</evidence>
<dbReference type="Proteomes" id="UP001166286">
    <property type="component" value="Unassembled WGS sequence"/>
</dbReference>
<dbReference type="Pfam" id="PF06985">
    <property type="entry name" value="HET"/>
    <property type="match status" value="1"/>
</dbReference>
<dbReference type="AlphaFoldDB" id="A0AA39R417"/>
<dbReference type="PANTHER" id="PTHR39596:SF2">
    <property type="entry name" value="HET DOMAIN PROTEIN (AFU_ORTHOLOGUE AFUA_1G17550)-RELATED"/>
    <property type="match status" value="1"/>
</dbReference>
<keyword evidence="1" id="KW-0472">Membrane</keyword>
<evidence type="ECO:0000313" key="3">
    <source>
        <dbReference type="EMBL" id="KAK0514457.1"/>
    </source>
</evidence>
<name>A0AA39R417_9LECA</name>
<sequence length="771" mass="86614">MDEVTCRNHNYRWAGALGFDLADMENGSDNARKEQALSVLRARMIANGWCCHQVEHLSRIHNIKSFVYLAMRPRPSTRRVDHNGCLRQATCVAYNIDESIYETRHVRFGCTCPILSVPHDDLIRIARAGQVPLVTIERDASSDPNYQLRLTARKDSWRSSKSSRYVAISHVWSDGLGNPNGNGLPLCQVKRLESFLTSMKALYTERGPNRQPFSACKKFPMLFWMDTLCVPVLPNNRMVRLMQIGRMASIYKGAVACLVIDAALIISTAASVTFGLFDPPSRRVSPSLNHETLSNLSSSVWMCRGWTFQEARLATAIAIRFQNGTVILRQEGGRLRSQILYDDSRELETVDQPMQSTIESDADVSGDTRAVDSSISSHDLADIGCDCLTAALERTLNDVLFGPQIFDPGLPPIERESVPEFAPVWNELAGRSATRSTDYLWIMATTLDFDLRSLLKNCNRGQILQTMMVNLDSLPISLFFNTGPRDDPDGNHQNRWVPSRISKDLMTQEHVHKIRFPSGLAMWGGFSRNETLSAFTMDGILPLKLPGRLVLESEATTYTFGPSLSPDDSFVTAGYSSTFIIIENRALGADNAIRRGACFYCQPQQRRSSCLQWVWSTPPRMTFICPLRLQIGIPDQDAPQDFTIQRFSSSESIFINFEPVPHWQRVARNSAIGSSRLHLITGTSTFVIGVAIGAFSLYKIFNAMKPANGKSGSDKWLHGWQIAVPAIFAAIVVTIPVTVVASTALSYEFSWWRYRRSWERLFARWPEEENP</sequence>
<feature type="transmembrane region" description="Helical" evidence="1">
    <location>
        <begin position="722"/>
        <end position="747"/>
    </location>
</feature>
<accession>A0AA39R417</accession>
<comment type="caution">
    <text evidence="3">The sequence shown here is derived from an EMBL/GenBank/DDBJ whole genome shotgun (WGS) entry which is preliminary data.</text>
</comment>
<dbReference type="PANTHER" id="PTHR39596">
    <property type="match status" value="1"/>
</dbReference>
<dbReference type="InterPro" id="IPR010730">
    <property type="entry name" value="HET"/>
</dbReference>
<evidence type="ECO:0000256" key="1">
    <source>
        <dbReference type="SAM" id="Phobius"/>
    </source>
</evidence>
<reference evidence="3" key="1">
    <citation type="submission" date="2023-03" db="EMBL/GenBank/DDBJ databases">
        <title>Complete genome of Cladonia borealis.</title>
        <authorList>
            <person name="Park H."/>
        </authorList>
    </citation>
    <scope>NUCLEOTIDE SEQUENCE</scope>
    <source>
        <strain evidence="3">ANT050790</strain>
    </source>
</reference>
<keyword evidence="1" id="KW-1133">Transmembrane helix</keyword>